<gene>
    <name evidence="9" type="ORF">PGT21_028327</name>
    <name evidence="10" type="ORF">PGTUg99_033451</name>
</gene>
<keyword evidence="4 6" id="KW-0175">Coiled coil</keyword>
<proteinExistence type="predicted"/>
<feature type="compositionally biased region" description="Basic and acidic residues" evidence="7">
    <location>
        <begin position="273"/>
        <end position="286"/>
    </location>
</feature>
<evidence type="ECO:0000259" key="8">
    <source>
        <dbReference type="Pfam" id="PF10495"/>
    </source>
</evidence>
<dbReference type="Gene3D" id="1.20.5.340">
    <property type="match status" value="1"/>
</dbReference>
<feature type="compositionally biased region" description="Basic and acidic residues" evidence="7">
    <location>
        <begin position="1191"/>
        <end position="1208"/>
    </location>
</feature>
<feature type="coiled-coil region" evidence="6">
    <location>
        <begin position="1325"/>
        <end position="1414"/>
    </location>
</feature>
<dbReference type="PANTHER" id="PTHR23159:SF31">
    <property type="entry name" value="CENTROSOME-ASSOCIATED PROTEIN CEP250 ISOFORM X1"/>
    <property type="match status" value="1"/>
</dbReference>
<feature type="coiled-coil region" evidence="6">
    <location>
        <begin position="988"/>
        <end position="1064"/>
    </location>
</feature>
<feature type="region of interest" description="Disordered" evidence="7">
    <location>
        <begin position="867"/>
        <end position="893"/>
    </location>
</feature>
<dbReference type="PANTHER" id="PTHR23159">
    <property type="entry name" value="CENTROSOMAL PROTEIN 2"/>
    <property type="match status" value="1"/>
</dbReference>
<keyword evidence="11" id="KW-1185">Reference proteome</keyword>
<name>A0A5B0NZK8_PUCGR</name>
<evidence type="ECO:0000256" key="3">
    <source>
        <dbReference type="ARBA" id="ARBA00022553"/>
    </source>
</evidence>
<feature type="region of interest" description="Disordered" evidence="7">
    <location>
        <begin position="87"/>
        <end position="140"/>
    </location>
</feature>
<evidence type="ECO:0000256" key="7">
    <source>
        <dbReference type="SAM" id="MobiDB-lite"/>
    </source>
</evidence>
<feature type="compositionally biased region" description="Basic and acidic residues" evidence="7">
    <location>
        <begin position="769"/>
        <end position="778"/>
    </location>
</feature>
<feature type="compositionally biased region" description="Low complexity" evidence="7">
    <location>
        <begin position="253"/>
        <end position="270"/>
    </location>
</feature>
<feature type="region of interest" description="Disordered" evidence="7">
    <location>
        <begin position="701"/>
        <end position="720"/>
    </location>
</feature>
<comment type="subcellular location">
    <subcellularLocation>
        <location evidence="1">Cytoplasm</location>
        <location evidence="1">Cytoskeleton</location>
        <location evidence="1">Microtubule organizing center</location>
    </subcellularLocation>
</comment>
<feature type="domain" description="Pericentrin/AKAP-450 centrosomal targeting" evidence="8">
    <location>
        <begin position="1452"/>
        <end position="1540"/>
    </location>
</feature>
<evidence type="ECO:0000313" key="9">
    <source>
        <dbReference type="EMBL" id="KAA1094685.1"/>
    </source>
</evidence>
<feature type="coiled-coil region" evidence="6">
    <location>
        <begin position="572"/>
        <end position="634"/>
    </location>
</feature>
<dbReference type="Pfam" id="PF10495">
    <property type="entry name" value="PACT_coil_coil"/>
    <property type="match status" value="1"/>
</dbReference>
<keyword evidence="2" id="KW-0963">Cytoplasm</keyword>
<keyword evidence="3" id="KW-0597">Phosphoprotein</keyword>
<feature type="coiled-coil region" evidence="6">
    <location>
        <begin position="811"/>
        <end position="845"/>
    </location>
</feature>
<dbReference type="Proteomes" id="UP000325313">
    <property type="component" value="Unassembled WGS sequence"/>
</dbReference>
<evidence type="ECO:0000256" key="1">
    <source>
        <dbReference type="ARBA" id="ARBA00004267"/>
    </source>
</evidence>
<dbReference type="EMBL" id="VDEP01000238">
    <property type="protein sequence ID" value="KAA1121608.1"/>
    <property type="molecule type" value="Genomic_DNA"/>
</dbReference>
<dbReference type="EMBL" id="VSWC01000079">
    <property type="protein sequence ID" value="KAA1094685.1"/>
    <property type="molecule type" value="Genomic_DNA"/>
</dbReference>
<protein>
    <recommendedName>
        <fullName evidence="8">Pericentrin/AKAP-450 centrosomal targeting domain-containing protein</fullName>
    </recommendedName>
</protein>
<evidence type="ECO:0000313" key="11">
    <source>
        <dbReference type="Proteomes" id="UP000324748"/>
    </source>
</evidence>
<dbReference type="InterPro" id="IPR019528">
    <property type="entry name" value="PACT_domain"/>
</dbReference>
<accession>A0A5B0NZK8</accession>
<evidence type="ECO:0000256" key="5">
    <source>
        <dbReference type="ARBA" id="ARBA00023212"/>
    </source>
</evidence>
<feature type="compositionally biased region" description="Polar residues" evidence="7">
    <location>
        <begin position="93"/>
        <end position="137"/>
    </location>
</feature>
<dbReference type="GO" id="GO:0005737">
    <property type="term" value="C:cytoplasm"/>
    <property type="evidence" value="ECO:0007669"/>
    <property type="project" value="UniProtKB-ARBA"/>
</dbReference>
<evidence type="ECO:0000256" key="6">
    <source>
        <dbReference type="SAM" id="Coils"/>
    </source>
</evidence>
<feature type="compositionally biased region" description="Polar residues" evidence="7">
    <location>
        <begin position="758"/>
        <end position="768"/>
    </location>
</feature>
<feature type="compositionally biased region" description="Basic and acidic residues" evidence="7">
    <location>
        <begin position="321"/>
        <end position="331"/>
    </location>
</feature>
<organism evidence="9 11">
    <name type="scientific">Puccinia graminis f. sp. tritici</name>
    <dbReference type="NCBI Taxonomy" id="56615"/>
    <lineage>
        <taxon>Eukaryota</taxon>
        <taxon>Fungi</taxon>
        <taxon>Dikarya</taxon>
        <taxon>Basidiomycota</taxon>
        <taxon>Pucciniomycotina</taxon>
        <taxon>Pucciniomycetes</taxon>
        <taxon>Pucciniales</taxon>
        <taxon>Pucciniaceae</taxon>
        <taxon>Puccinia</taxon>
    </lineage>
</organism>
<dbReference type="OrthoDB" id="2500256at2759"/>
<dbReference type="Proteomes" id="UP000324748">
    <property type="component" value="Unassembled WGS sequence"/>
</dbReference>
<evidence type="ECO:0000256" key="4">
    <source>
        <dbReference type="ARBA" id="ARBA00023054"/>
    </source>
</evidence>
<comment type="caution">
    <text evidence="9">The sequence shown here is derived from an EMBL/GenBank/DDBJ whole genome shotgun (WGS) entry which is preliminary data.</text>
</comment>
<dbReference type="GO" id="GO:0005815">
    <property type="term" value="C:microtubule organizing center"/>
    <property type="evidence" value="ECO:0007669"/>
    <property type="project" value="UniProtKB-SubCell"/>
</dbReference>
<evidence type="ECO:0000313" key="12">
    <source>
        <dbReference type="Proteomes" id="UP000325313"/>
    </source>
</evidence>
<feature type="compositionally biased region" description="Low complexity" evidence="7">
    <location>
        <begin position="409"/>
        <end position="421"/>
    </location>
</feature>
<keyword evidence="5" id="KW-0206">Cytoskeleton</keyword>
<dbReference type="Gene3D" id="1.10.287.1490">
    <property type="match status" value="1"/>
</dbReference>
<feature type="compositionally biased region" description="Polar residues" evidence="7">
    <location>
        <begin position="235"/>
        <end position="251"/>
    </location>
</feature>
<feature type="region of interest" description="Disordered" evidence="7">
    <location>
        <begin position="18"/>
        <end position="50"/>
    </location>
</feature>
<feature type="region of interest" description="Disordered" evidence="7">
    <location>
        <begin position="758"/>
        <end position="792"/>
    </location>
</feature>
<feature type="region of interest" description="Disordered" evidence="7">
    <location>
        <begin position="400"/>
        <end position="450"/>
    </location>
</feature>
<feature type="region of interest" description="Disordered" evidence="7">
    <location>
        <begin position="503"/>
        <end position="522"/>
    </location>
</feature>
<feature type="region of interest" description="Disordered" evidence="7">
    <location>
        <begin position="1172"/>
        <end position="1212"/>
    </location>
</feature>
<feature type="region of interest" description="Disordered" evidence="7">
    <location>
        <begin position="174"/>
        <end position="306"/>
    </location>
</feature>
<feature type="region of interest" description="Disordered" evidence="7">
    <location>
        <begin position="321"/>
        <end position="358"/>
    </location>
</feature>
<evidence type="ECO:0000313" key="10">
    <source>
        <dbReference type="EMBL" id="KAA1121608.1"/>
    </source>
</evidence>
<reference evidence="11 12" key="1">
    <citation type="submission" date="2019-05" db="EMBL/GenBank/DDBJ databases">
        <title>Emergence of the Ug99 lineage of the wheat stem rust pathogen through somatic hybridization.</title>
        <authorList>
            <person name="Li F."/>
            <person name="Upadhyaya N.M."/>
            <person name="Sperschneider J."/>
            <person name="Matny O."/>
            <person name="Nguyen-Phuc H."/>
            <person name="Mago R."/>
            <person name="Raley C."/>
            <person name="Miller M.E."/>
            <person name="Silverstein K.A.T."/>
            <person name="Henningsen E."/>
            <person name="Hirsch C.D."/>
            <person name="Visser B."/>
            <person name="Pretorius Z.A."/>
            <person name="Steffenson B.J."/>
            <person name="Schwessinger B."/>
            <person name="Dodds P.N."/>
            <person name="Figueroa M."/>
        </authorList>
    </citation>
    <scope>NUCLEOTIDE SEQUENCE [LARGE SCALE GENOMIC DNA]</scope>
    <source>
        <strain evidence="9">21-0</strain>
        <strain evidence="10 12">Ug99</strain>
    </source>
</reference>
<evidence type="ECO:0000256" key="2">
    <source>
        <dbReference type="ARBA" id="ARBA00022490"/>
    </source>
</evidence>
<sequence length="1565" mass="176424">MEFPGYQLDTPARIMHRIDRAEEEEEGLDSLPSWPPPDPTSVGESFGQRGPGHIYDVGISRNTTMNTPFIPRTEQNRFNTQDRRPAFQERTHQSNANRTHQSNARFTPRSGLSNHQPTNMDQPQITVDSPLTSTPATANPARHAEHWLRDHSPNTSHIPQTQDHRPEVGILTSSSETETDQPPPDTLHEDSSSSDGDQDDPSNKSLGDLNLSALDDLESGFDTSQSPENRRENYRSVQHQKTSSSVIQPQPKSGLSSSSSSHSTLQARLSRTNSRDRDLATNRSPREPSGSQLTSPGVGRRDSFRVDNSLTIDEIGESFSREMSHEFEGSKKSSFGRSPVFQPEPVLNPDNHRRQSIMNPSNLSRMRDILKSNGKPIPSQMPFRSARRPFTPRRLNEVADDTTDFSGIPSNQSNHPNNPQPVQVAGSESEATSHDLTTFPGARHQNGNSSFSFADRSTRFNGNKLNSFLHDLNGHLSEENHQIVNALAETKARLAQLEMENQSLRRGVLPPQSDADGAPDRSGVLQDHLQGMINVHDSIAELQSNFNPAQAEDNYASQSESASQNLLSERQIHRLEYQLEERDEEIREIRNQLLNKAPLNSSSLKQIFELKDRLKDLQAVLASKEDEVDQLKLQQIEIVGQHASTLAECNAQHEKDLADAKAGYDLKIATLKDQATALIQEKDRMLVSMNSKYQEVRRLTGVQGKVPDEPKSTQSTGQSSLETLLTVKSELEQVLNGKGDQSVGRSAERRIRMLHSWIQSEISNNEQKTSQDDPEPAKQSEVNRQSPQEKDELRAKIEELGLELSEKDYRIAALEVSLKDSEDARQAVESDYAQLETQVDVLEAETIAQQSTISGLQAKLSQALKSNFSDVSSTPGRLSPKRESGKNNSELSKAQEEINRLKTLISQSDNAATCEIQNMKIEALETQRRELEERVGSLRQQTSALISTPSRSSCHFQSIISMRTPKTPGKMLSNMTSILAGDSGDETIVPMLNQIHELQQQVEQLRHQLDLANKNVDHKLAKLSEVSENVVKVSTEAITARRRADDFEEKAQKLEERLDKLIAEDGTIAQVKHRLSNIGCPDCGERFDANQIVRFRVLPETQELEFTEQPTENDTEDHSSGLKVKFMELEANHQTSQTEIIKLKRELDLKLDELEKLESEKATQEQEIEQLQNRLSEARDEVESLLSKSQEQQERLQENEKEREALSDDKEDLEDQLEAANLKLHETEAQLSQVTEARDSMDAEIRALHTQKKESSASSAEIEQLQETISKLETENAEYAEQHSSLTAEVRQLKTELERKAHTIINSEKSYHRVQATLEKRTLDFGQLEDELESKTNEIMGLNETNNNLLKDTKALRKDLIKVKAEAQDLGHHLQDLKDQVDRQASAPNNSKEMTKLKNELSLCKKELNELKSQRAQGNHGLTNETREELDHKHNSESKGLLLRIRFLKLMFTRESLFRADLACQKKLIMLKLRQTEIRNEAIQLALSNFGLPYSLSSGDDDTQHPGNFTLHPTSTDRTFKSVALAVRAICKLKMLSKNWNKEVKVKEKLKEAYREVRGKEFIGD</sequence>
<feature type="compositionally biased region" description="Polar residues" evidence="7">
    <location>
        <begin position="867"/>
        <end position="876"/>
    </location>
</feature>